<evidence type="ECO:0000259" key="1">
    <source>
        <dbReference type="Pfam" id="PF05050"/>
    </source>
</evidence>
<dbReference type="NCBIfam" id="TIGR01444">
    <property type="entry name" value="fkbM_fam"/>
    <property type="match status" value="1"/>
</dbReference>
<dbReference type="Proteomes" id="UP000605148">
    <property type="component" value="Unassembled WGS sequence"/>
</dbReference>
<accession>A0A916X2B1</accession>
<protein>
    <recommendedName>
        <fullName evidence="1">Methyltransferase FkbM domain-containing protein</fullName>
    </recommendedName>
</protein>
<dbReference type="Gene3D" id="3.40.50.150">
    <property type="entry name" value="Vaccinia Virus protein VP39"/>
    <property type="match status" value="1"/>
</dbReference>
<comment type="caution">
    <text evidence="2">The sequence shown here is derived from an EMBL/GenBank/DDBJ whole genome shotgun (WGS) entry which is preliminary data.</text>
</comment>
<name>A0A916X2B1_9HYPH</name>
<dbReference type="PANTHER" id="PTHR34203">
    <property type="entry name" value="METHYLTRANSFERASE, FKBM FAMILY PROTEIN"/>
    <property type="match status" value="1"/>
</dbReference>
<reference evidence="2" key="1">
    <citation type="journal article" date="2014" name="Int. J. Syst. Evol. Microbiol.">
        <title>Complete genome sequence of Corynebacterium casei LMG S-19264T (=DSM 44701T), isolated from a smear-ripened cheese.</title>
        <authorList>
            <consortium name="US DOE Joint Genome Institute (JGI-PGF)"/>
            <person name="Walter F."/>
            <person name="Albersmeier A."/>
            <person name="Kalinowski J."/>
            <person name="Ruckert C."/>
        </authorList>
    </citation>
    <scope>NUCLEOTIDE SEQUENCE</scope>
    <source>
        <strain evidence="2">CGMCC 1.12426</strain>
    </source>
</reference>
<reference evidence="2" key="2">
    <citation type="submission" date="2020-09" db="EMBL/GenBank/DDBJ databases">
        <authorList>
            <person name="Sun Q."/>
            <person name="Zhou Y."/>
        </authorList>
    </citation>
    <scope>NUCLEOTIDE SEQUENCE</scope>
    <source>
        <strain evidence="2">CGMCC 1.12426</strain>
    </source>
</reference>
<dbReference type="EMBL" id="BMFA01000005">
    <property type="protein sequence ID" value="GGB48546.1"/>
    <property type="molecule type" value="Genomic_DNA"/>
</dbReference>
<sequence length="369" mass="41488">MTEYDEFDLGPIGTIEKYSELILWERTVQIALKDFCMDGCTVLDIGANLGGVSIALSRMVGKTGMVYAFECNPRLAEWCRRTIEVNNAENVVLDERAVYSQTDMSIEFFCEPSYYGHGSSLIERQADSVGVAVKTISIDDFCSEKQINPTAIKIDVEGAEYDVLVGAEKTLQEVQPVVVYEDIGNVRAKRDPIDILVRNGYRLYDAALYEHVDRSFYDERKGVANVLAIPPRLQKKYSYQKLHLCTKIGRATIKLWPGRYVLECDLASESTEIGWIKLTNITSGQVECVYETRVNWLKHHTSSSLVADVKEAALYEVSVGSDNDISDLRLDKIRVYELDNIISGSQIEDRISSVEQSIFEVLQKLNGSG</sequence>
<organism evidence="2 3">
    <name type="scientific">Roseibium aquae</name>
    <dbReference type="NCBI Taxonomy" id="1323746"/>
    <lineage>
        <taxon>Bacteria</taxon>
        <taxon>Pseudomonadati</taxon>
        <taxon>Pseudomonadota</taxon>
        <taxon>Alphaproteobacteria</taxon>
        <taxon>Hyphomicrobiales</taxon>
        <taxon>Stappiaceae</taxon>
        <taxon>Roseibium</taxon>
    </lineage>
</organism>
<dbReference type="OrthoDB" id="5679686at2"/>
<gene>
    <name evidence="2" type="ORF">GCM10011316_20860</name>
</gene>
<dbReference type="RefSeq" id="WP_150495836.1">
    <property type="nucleotide sequence ID" value="NZ_BMFA01000005.1"/>
</dbReference>
<proteinExistence type="predicted"/>
<keyword evidence="3" id="KW-1185">Reference proteome</keyword>
<dbReference type="InterPro" id="IPR029063">
    <property type="entry name" value="SAM-dependent_MTases_sf"/>
</dbReference>
<dbReference type="PANTHER" id="PTHR34203:SF15">
    <property type="entry name" value="SLL1173 PROTEIN"/>
    <property type="match status" value="1"/>
</dbReference>
<dbReference type="SUPFAM" id="SSF53335">
    <property type="entry name" value="S-adenosyl-L-methionine-dependent methyltransferases"/>
    <property type="match status" value="1"/>
</dbReference>
<feature type="domain" description="Methyltransferase FkbM" evidence="1">
    <location>
        <begin position="44"/>
        <end position="184"/>
    </location>
</feature>
<dbReference type="InterPro" id="IPR052514">
    <property type="entry name" value="SAM-dependent_MTase"/>
</dbReference>
<evidence type="ECO:0000313" key="2">
    <source>
        <dbReference type="EMBL" id="GGB48546.1"/>
    </source>
</evidence>
<evidence type="ECO:0000313" key="3">
    <source>
        <dbReference type="Proteomes" id="UP000605148"/>
    </source>
</evidence>
<dbReference type="Pfam" id="PF05050">
    <property type="entry name" value="Methyltransf_21"/>
    <property type="match status" value="1"/>
</dbReference>
<dbReference type="AlphaFoldDB" id="A0A916X2B1"/>
<dbReference type="InterPro" id="IPR006342">
    <property type="entry name" value="FkbM_mtfrase"/>
</dbReference>